<reference evidence="2 3" key="1">
    <citation type="journal article" date="2021" name="BMC Biol.">
        <title>Horizontally acquired antibacterial genes associated with adaptive radiation of ladybird beetles.</title>
        <authorList>
            <person name="Li H.S."/>
            <person name="Tang X.F."/>
            <person name="Huang Y.H."/>
            <person name="Xu Z.Y."/>
            <person name="Chen M.L."/>
            <person name="Du X.Y."/>
            <person name="Qiu B.Y."/>
            <person name="Chen P.T."/>
            <person name="Zhang W."/>
            <person name="Slipinski A."/>
            <person name="Escalona H.E."/>
            <person name="Waterhouse R.M."/>
            <person name="Zwick A."/>
            <person name="Pang H."/>
        </authorList>
    </citation>
    <scope>NUCLEOTIDE SEQUENCE [LARGE SCALE GENOMIC DNA]</scope>
    <source>
        <strain evidence="2">SYSU2018</strain>
    </source>
</reference>
<evidence type="ECO:0000313" key="2">
    <source>
        <dbReference type="EMBL" id="KAL3288674.1"/>
    </source>
</evidence>
<keyword evidence="3" id="KW-1185">Reference proteome</keyword>
<comment type="caution">
    <text evidence="2">The sequence shown here is derived from an EMBL/GenBank/DDBJ whole genome shotgun (WGS) entry which is preliminary data.</text>
</comment>
<dbReference type="EMBL" id="JABFTP020000185">
    <property type="protein sequence ID" value="KAL3288674.1"/>
    <property type="molecule type" value="Genomic_DNA"/>
</dbReference>
<dbReference type="AlphaFoldDB" id="A0ABD2PCK7"/>
<name>A0ABD2PCK7_9CUCU</name>
<evidence type="ECO:0000256" key="1">
    <source>
        <dbReference type="SAM" id="MobiDB-lite"/>
    </source>
</evidence>
<gene>
    <name evidence="2" type="ORF">HHI36_003107</name>
</gene>
<feature type="region of interest" description="Disordered" evidence="1">
    <location>
        <begin position="7"/>
        <end position="34"/>
    </location>
</feature>
<protein>
    <submittedName>
        <fullName evidence="2">Uncharacterized protein</fullName>
    </submittedName>
</protein>
<accession>A0ABD2PCK7</accession>
<dbReference type="Proteomes" id="UP001516400">
    <property type="component" value="Unassembled WGS sequence"/>
</dbReference>
<proteinExistence type="predicted"/>
<evidence type="ECO:0000313" key="3">
    <source>
        <dbReference type="Proteomes" id="UP001516400"/>
    </source>
</evidence>
<feature type="compositionally biased region" description="Basic residues" evidence="1">
    <location>
        <begin position="13"/>
        <end position="30"/>
    </location>
</feature>
<sequence>MFHVCNKPNKTNMAKRKKRVIKKSKKTGRRVSKDTQMEEAESVQFLDYHIKYLCGENNEDFLNGSDLFKIPTLDKSTACYFREFGDFWPYLERLKKSELIKDKRFCFMLNHPQYLRRENRLYLEKLQQRFEAKQEKSIETKEMELYNAKDSEQEKIDKFELDFKLGENMMKKNFPNYFLYLKSYYMKKKLHSLGNKDNAEFKQAIVKSSKQSRKYLDEMEKIFEMYLNNFVTPLHY</sequence>
<organism evidence="2 3">
    <name type="scientific">Cryptolaemus montrouzieri</name>
    <dbReference type="NCBI Taxonomy" id="559131"/>
    <lineage>
        <taxon>Eukaryota</taxon>
        <taxon>Metazoa</taxon>
        <taxon>Ecdysozoa</taxon>
        <taxon>Arthropoda</taxon>
        <taxon>Hexapoda</taxon>
        <taxon>Insecta</taxon>
        <taxon>Pterygota</taxon>
        <taxon>Neoptera</taxon>
        <taxon>Endopterygota</taxon>
        <taxon>Coleoptera</taxon>
        <taxon>Polyphaga</taxon>
        <taxon>Cucujiformia</taxon>
        <taxon>Coccinelloidea</taxon>
        <taxon>Coccinellidae</taxon>
        <taxon>Scymninae</taxon>
        <taxon>Scymnini</taxon>
        <taxon>Cryptolaemus</taxon>
    </lineage>
</organism>